<proteinExistence type="predicted"/>
<feature type="compositionally biased region" description="Acidic residues" evidence="1">
    <location>
        <begin position="122"/>
        <end position="131"/>
    </location>
</feature>
<feature type="region of interest" description="Disordered" evidence="1">
    <location>
        <begin position="21"/>
        <end position="74"/>
    </location>
</feature>
<gene>
    <name evidence="2" type="ORF">COHA_009822</name>
</gene>
<feature type="region of interest" description="Disordered" evidence="1">
    <location>
        <begin position="104"/>
        <end position="171"/>
    </location>
</feature>
<reference evidence="2" key="1">
    <citation type="submission" date="2020-11" db="EMBL/GenBank/DDBJ databases">
        <title>Chlorella ohadii genome sequencing and assembly.</title>
        <authorList>
            <person name="Murik O."/>
            <person name="Treves H."/>
            <person name="Kedem I."/>
            <person name="Shotland Y."/>
            <person name="Kaplan A."/>
        </authorList>
    </citation>
    <scope>NUCLEOTIDE SEQUENCE</scope>
    <source>
        <strain evidence="2">1</strain>
    </source>
</reference>
<feature type="compositionally biased region" description="Basic and acidic residues" evidence="1">
    <location>
        <begin position="109"/>
        <end position="121"/>
    </location>
</feature>
<sequence length="171" mass="18874">MLQQAARRAATALFGRSVTVPAATRSLATAPPQRPSEDDDDAFELLPPGCSLKDPTYGRSFGANPNRNSLSDPVMIYDSKPVDEYRPLKKQQPVPAPPLNVAAAQAKLQESKDAKKKKADEAGQEEEDEDFYVYLPPGSSMRDPVSLPNSMSDPLERRVFYRDPKPTLRKS</sequence>
<evidence type="ECO:0000256" key="1">
    <source>
        <dbReference type="SAM" id="MobiDB-lite"/>
    </source>
</evidence>
<protein>
    <submittedName>
        <fullName evidence="2">Uncharacterized protein</fullName>
    </submittedName>
</protein>
<name>A0AAD5GXS0_9CHLO</name>
<accession>A0AAD5GXS0</accession>
<evidence type="ECO:0000313" key="2">
    <source>
        <dbReference type="EMBL" id="KAI7836314.1"/>
    </source>
</evidence>
<comment type="caution">
    <text evidence="2">The sequence shown here is derived from an EMBL/GenBank/DDBJ whole genome shotgun (WGS) entry which is preliminary data.</text>
</comment>
<dbReference type="EMBL" id="JADXDR010000194">
    <property type="protein sequence ID" value="KAI7836314.1"/>
    <property type="molecule type" value="Genomic_DNA"/>
</dbReference>
<dbReference type="Proteomes" id="UP001205105">
    <property type="component" value="Unassembled WGS sequence"/>
</dbReference>
<dbReference type="AlphaFoldDB" id="A0AAD5GXS0"/>
<evidence type="ECO:0000313" key="3">
    <source>
        <dbReference type="Proteomes" id="UP001205105"/>
    </source>
</evidence>
<organism evidence="2 3">
    <name type="scientific">Chlorella ohadii</name>
    <dbReference type="NCBI Taxonomy" id="2649997"/>
    <lineage>
        <taxon>Eukaryota</taxon>
        <taxon>Viridiplantae</taxon>
        <taxon>Chlorophyta</taxon>
        <taxon>core chlorophytes</taxon>
        <taxon>Trebouxiophyceae</taxon>
        <taxon>Chlorellales</taxon>
        <taxon>Chlorellaceae</taxon>
        <taxon>Chlorella clade</taxon>
        <taxon>Chlorella</taxon>
    </lineage>
</organism>
<feature type="compositionally biased region" description="Basic and acidic residues" evidence="1">
    <location>
        <begin position="154"/>
        <end position="171"/>
    </location>
</feature>
<keyword evidence="3" id="KW-1185">Reference proteome</keyword>